<dbReference type="Proteomes" id="UP000079169">
    <property type="component" value="Unplaced"/>
</dbReference>
<accession>A0A1S3DJ68</accession>
<name>A0A1S3DJ68_DIACI</name>
<feature type="non-terminal residue" evidence="3">
    <location>
        <position position="199"/>
    </location>
</feature>
<dbReference type="OMA" id="IDNICRM"/>
<dbReference type="AlphaFoldDB" id="A0A1S3DJ68"/>
<reference evidence="3" key="1">
    <citation type="submission" date="2025-08" db="UniProtKB">
        <authorList>
            <consortium name="RefSeq"/>
        </authorList>
    </citation>
    <scope>IDENTIFICATION</scope>
</reference>
<protein>
    <submittedName>
        <fullName evidence="3">Uncharacterized protein LOC103519420</fullName>
    </submittedName>
</protein>
<sequence length="199" mass="22843">MEIAAKMKVNLKLEEIDNICRMGKNKEEGKNRPILVSLTTLRRKNEMMKNKRELKNTNIYIKEHFTKEVVEKRKALMSKAMKLREQGKYAVVKFDKLVIKENESNSGTKNKRAAVDSISPEMALQPSQQENNRRILKRGKREKNIASTPTSSSYQSKLDSFVNYERKGSTVSISDDDMNVGTEETEEIDDVLGDRAEIL</sequence>
<evidence type="ECO:0000313" key="3">
    <source>
        <dbReference type="RefSeq" id="XP_008482726.1"/>
    </source>
</evidence>
<evidence type="ECO:0000256" key="1">
    <source>
        <dbReference type="SAM" id="MobiDB-lite"/>
    </source>
</evidence>
<proteinExistence type="predicted"/>
<feature type="compositionally biased region" description="Polar residues" evidence="1">
    <location>
        <begin position="145"/>
        <end position="156"/>
    </location>
</feature>
<gene>
    <name evidence="3" type="primary">LOC103519420</name>
</gene>
<dbReference type="GeneID" id="103519420"/>
<organism evidence="2 3">
    <name type="scientific">Diaphorina citri</name>
    <name type="common">Asian citrus psyllid</name>
    <dbReference type="NCBI Taxonomy" id="121845"/>
    <lineage>
        <taxon>Eukaryota</taxon>
        <taxon>Metazoa</taxon>
        <taxon>Ecdysozoa</taxon>
        <taxon>Arthropoda</taxon>
        <taxon>Hexapoda</taxon>
        <taxon>Insecta</taxon>
        <taxon>Pterygota</taxon>
        <taxon>Neoptera</taxon>
        <taxon>Paraneoptera</taxon>
        <taxon>Hemiptera</taxon>
        <taxon>Sternorrhyncha</taxon>
        <taxon>Psylloidea</taxon>
        <taxon>Psyllidae</taxon>
        <taxon>Diaphorininae</taxon>
        <taxon>Diaphorina</taxon>
    </lineage>
</organism>
<dbReference type="KEGG" id="dci:103519420"/>
<evidence type="ECO:0000313" key="2">
    <source>
        <dbReference type="Proteomes" id="UP000079169"/>
    </source>
</evidence>
<dbReference type="PaxDb" id="121845-A0A1S3DJ68"/>
<feature type="region of interest" description="Disordered" evidence="1">
    <location>
        <begin position="124"/>
        <end position="156"/>
    </location>
</feature>
<keyword evidence="2" id="KW-1185">Reference proteome</keyword>
<dbReference type="RefSeq" id="XP_008482726.1">
    <property type="nucleotide sequence ID" value="XM_008484504.1"/>
</dbReference>